<gene>
    <name evidence="6" type="ORF">OS493_021350</name>
</gene>
<keyword evidence="7" id="KW-1185">Reference proteome</keyword>
<dbReference type="GO" id="GO:0008270">
    <property type="term" value="F:zinc ion binding"/>
    <property type="evidence" value="ECO:0007669"/>
    <property type="project" value="UniProtKB-KW"/>
</dbReference>
<dbReference type="SUPFAM" id="SSF144232">
    <property type="entry name" value="HIT/MYND zinc finger-like"/>
    <property type="match status" value="1"/>
</dbReference>
<dbReference type="InterPro" id="IPR002893">
    <property type="entry name" value="Znf_MYND"/>
</dbReference>
<comment type="caution">
    <text evidence="6">The sequence shown here is derived from an EMBL/GenBank/DDBJ whole genome shotgun (WGS) entry which is preliminary data.</text>
</comment>
<reference evidence="6" key="1">
    <citation type="submission" date="2023-01" db="EMBL/GenBank/DDBJ databases">
        <title>Genome assembly of the deep-sea coral Lophelia pertusa.</title>
        <authorList>
            <person name="Herrera S."/>
            <person name="Cordes E."/>
        </authorList>
    </citation>
    <scope>NUCLEOTIDE SEQUENCE</scope>
    <source>
        <strain evidence="6">USNM1676648</strain>
        <tissue evidence="6">Polyp</tissue>
    </source>
</reference>
<feature type="domain" description="MYND-type" evidence="5">
    <location>
        <begin position="51"/>
        <end position="91"/>
    </location>
</feature>
<proteinExistence type="predicted"/>
<keyword evidence="1" id="KW-0479">Metal-binding</keyword>
<dbReference type="Proteomes" id="UP001163046">
    <property type="component" value="Unassembled WGS sequence"/>
</dbReference>
<evidence type="ECO:0000256" key="4">
    <source>
        <dbReference type="PROSITE-ProRule" id="PRU00134"/>
    </source>
</evidence>
<protein>
    <recommendedName>
        <fullName evidence="5">MYND-type domain-containing protein</fullName>
    </recommendedName>
</protein>
<name>A0A9X0CZ30_9CNID</name>
<evidence type="ECO:0000256" key="1">
    <source>
        <dbReference type="ARBA" id="ARBA00022723"/>
    </source>
</evidence>
<dbReference type="Gene3D" id="6.10.140.2220">
    <property type="match status" value="1"/>
</dbReference>
<keyword evidence="2 4" id="KW-0863">Zinc-finger</keyword>
<evidence type="ECO:0000256" key="3">
    <source>
        <dbReference type="ARBA" id="ARBA00022833"/>
    </source>
</evidence>
<evidence type="ECO:0000256" key="2">
    <source>
        <dbReference type="ARBA" id="ARBA00022771"/>
    </source>
</evidence>
<dbReference type="OrthoDB" id="5981250at2759"/>
<sequence length="104" mass="11969">MDEFRKYFELGQDAEEKRLPFFEPVDLPLKYMMSPIYQLFANVQQPVRCGNRACIKKVKESDLKSCGRCGNQKYCSKDCQKADWKNHKVSCTATKGPEAKNGHS</sequence>
<dbReference type="Pfam" id="PF01753">
    <property type="entry name" value="zf-MYND"/>
    <property type="match status" value="1"/>
</dbReference>
<dbReference type="AlphaFoldDB" id="A0A9X0CZ30"/>
<evidence type="ECO:0000259" key="5">
    <source>
        <dbReference type="PROSITE" id="PS50865"/>
    </source>
</evidence>
<accession>A0A9X0CZ30</accession>
<evidence type="ECO:0000313" key="6">
    <source>
        <dbReference type="EMBL" id="KAJ7378764.1"/>
    </source>
</evidence>
<dbReference type="EMBL" id="MU826363">
    <property type="protein sequence ID" value="KAJ7378764.1"/>
    <property type="molecule type" value="Genomic_DNA"/>
</dbReference>
<evidence type="ECO:0000313" key="7">
    <source>
        <dbReference type="Proteomes" id="UP001163046"/>
    </source>
</evidence>
<organism evidence="6 7">
    <name type="scientific">Desmophyllum pertusum</name>
    <dbReference type="NCBI Taxonomy" id="174260"/>
    <lineage>
        <taxon>Eukaryota</taxon>
        <taxon>Metazoa</taxon>
        <taxon>Cnidaria</taxon>
        <taxon>Anthozoa</taxon>
        <taxon>Hexacorallia</taxon>
        <taxon>Scleractinia</taxon>
        <taxon>Caryophylliina</taxon>
        <taxon>Caryophylliidae</taxon>
        <taxon>Desmophyllum</taxon>
    </lineage>
</organism>
<keyword evidence="3" id="KW-0862">Zinc</keyword>
<dbReference type="PROSITE" id="PS50865">
    <property type="entry name" value="ZF_MYND_2"/>
    <property type="match status" value="1"/>
</dbReference>